<dbReference type="GO" id="GO:0071949">
    <property type="term" value="F:FAD binding"/>
    <property type="evidence" value="ECO:0007669"/>
    <property type="project" value="InterPro"/>
</dbReference>
<dbReference type="GO" id="GO:0016491">
    <property type="term" value="F:oxidoreductase activity"/>
    <property type="evidence" value="ECO:0007669"/>
    <property type="project" value="UniProtKB-KW"/>
</dbReference>
<keyword evidence="9" id="KW-0274">FAD</keyword>
<dbReference type="Pfam" id="PF01565">
    <property type="entry name" value="FAD_binding_4"/>
    <property type="match status" value="1"/>
</dbReference>
<evidence type="ECO:0000256" key="5">
    <source>
        <dbReference type="ARBA" id="ARBA00022525"/>
    </source>
</evidence>
<gene>
    <name evidence="14" type="ORF">Goshw_005123</name>
</gene>
<evidence type="ECO:0000256" key="12">
    <source>
        <dbReference type="ARBA" id="ARBA00023180"/>
    </source>
</evidence>
<protein>
    <recommendedName>
        <fullName evidence="13">FAD-binding PCMH-type domain-containing protein</fullName>
    </recommendedName>
</protein>
<feature type="non-terminal residue" evidence="14">
    <location>
        <position position="1"/>
    </location>
</feature>
<accession>A0A7J9NDV4</accession>
<dbReference type="InterPro" id="IPR016166">
    <property type="entry name" value="FAD-bd_PCMH"/>
</dbReference>
<dbReference type="Proteomes" id="UP000593576">
    <property type="component" value="Unassembled WGS sequence"/>
</dbReference>
<keyword evidence="4" id="KW-0134">Cell wall</keyword>
<comment type="cofactor">
    <cofactor evidence="1">
        <name>FAD</name>
        <dbReference type="ChEBI" id="CHEBI:57692"/>
    </cofactor>
</comment>
<dbReference type="SUPFAM" id="SSF56176">
    <property type="entry name" value="FAD-binding/transporter-associated domain-like"/>
    <property type="match status" value="1"/>
</dbReference>
<dbReference type="Gene3D" id="3.40.462.20">
    <property type="match status" value="2"/>
</dbReference>
<keyword evidence="15" id="KW-1185">Reference proteome</keyword>
<dbReference type="OrthoDB" id="407275at2759"/>
<dbReference type="InterPro" id="IPR016169">
    <property type="entry name" value="FAD-bd_PCMH_sub2"/>
</dbReference>
<dbReference type="AlphaFoldDB" id="A0A7J9NDV4"/>
<evidence type="ECO:0000256" key="10">
    <source>
        <dbReference type="ARBA" id="ARBA00023002"/>
    </source>
</evidence>
<keyword evidence="7" id="KW-0732">Signal</keyword>
<keyword evidence="5" id="KW-0964">Secreted</keyword>
<feature type="domain" description="FAD-binding PCMH-type" evidence="13">
    <location>
        <begin position="47"/>
        <end position="223"/>
    </location>
</feature>
<evidence type="ECO:0000256" key="11">
    <source>
        <dbReference type="ARBA" id="ARBA00023157"/>
    </source>
</evidence>
<keyword evidence="12" id="KW-0325">Glycoprotein</keyword>
<keyword evidence="8" id="KW-0547">Nucleotide-binding</keyword>
<evidence type="ECO:0000313" key="15">
    <source>
        <dbReference type="Proteomes" id="UP000593576"/>
    </source>
</evidence>
<dbReference type="PROSITE" id="PS51387">
    <property type="entry name" value="FAD_PCMH"/>
    <property type="match status" value="1"/>
</dbReference>
<evidence type="ECO:0000256" key="1">
    <source>
        <dbReference type="ARBA" id="ARBA00001974"/>
    </source>
</evidence>
<dbReference type="FunFam" id="3.30.43.10:FF:000004">
    <property type="entry name" value="Berberine bridge enzyme-like 15"/>
    <property type="match status" value="1"/>
</dbReference>
<feature type="non-terminal residue" evidence="14">
    <location>
        <position position="402"/>
    </location>
</feature>
<evidence type="ECO:0000256" key="3">
    <source>
        <dbReference type="ARBA" id="ARBA00005466"/>
    </source>
</evidence>
<comment type="caution">
    <text evidence="14">The sequence shown here is derived from an EMBL/GenBank/DDBJ whole genome shotgun (WGS) entry which is preliminary data.</text>
</comment>
<keyword evidence="10" id="KW-0560">Oxidoreductase</keyword>
<dbReference type="PANTHER" id="PTHR32448">
    <property type="entry name" value="OS08G0158400 PROTEIN"/>
    <property type="match status" value="1"/>
</dbReference>
<dbReference type="EMBL" id="JABFAF010278937">
    <property type="protein sequence ID" value="MBA0881246.1"/>
    <property type="molecule type" value="Genomic_DNA"/>
</dbReference>
<proteinExistence type="inferred from homology"/>
<dbReference type="InterPro" id="IPR036318">
    <property type="entry name" value="FAD-bd_PCMH-like_sf"/>
</dbReference>
<evidence type="ECO:0000256" key="6">
    <source>
        <dbReference type="ARBA" id="ARBA00022630"/>
    </source>
</evidence>
<evidence type="ECO:0000256" key="7">
    <source>
        <dbReference type="ARBA" id="ARBA00022729"/>
    </source>
</evidence>
<evidence type="ECO:0000259" key="13">
    <source>
        <dbReference type="PROSITE" id="PS51387"/>
    </source>
</evidence>
<comment type="subcellular location">
    <subcellularLocation>
        <location evidence="2">Secreted</location>
        <location evidence="2">Cell wall</location>
    </subcellularLocation>
</comment>
<dbReference type="Gene3D" id="3.30.43.10">
    <property type="entry name" value="Uridine Diphospho-n-acetylenolpyruvylglucosamine Reductase, domain 2"/>
    <property type="match status" value="1"/>
</dbReference>
<dbReference type="Gene3D" id="3.30.465.10">
    <property type="match status" value="1"/>
</dbReference>
<evidence type="ECO:0000256" key="4">
    <source>
        <dbReference type="ARBA" id="ARBA00022512"/>
    </source>
</evidence>
<sequence>PVQEFLHCLSLRSQNSSIAKLVYTQNNSSYSSVLKSAAQNFRFTTPSTPTPLAIVTPLHAFHIQAAVYCCRKHGLQVRTRSGGHDFEGLSYTSAYEVPFVVIDLVNLRSVRVNVEKATAWVESGVTVDELYDEIARKSKTLAFPAGICPTLGVGGHLSGGGYGLLFRKYGLGADNVIDARLIDVKGRILDKKSMEEDLFWAIRGGGGGTFGIVLAWKLKLVAVPANVTVFTVRKTLEQNATKLVHRWQSIAHKFPKEMYPSIAIARVNSNEDEEKMTIQASFTSMFLGSIEELIPLMEEKFPELGLDEAKSASMLFVGFGGKMDEILETEYPYPHRAGNLYTILYTVDWEEKENINSEKFMSWMRRVYNYMTPYVSQSPREAYINYRDLDIGTNKINNSKRS</sequence>
<reference evidence="14 15" key="1">
    <citation type="journal article" date="2019" name="Genome Biol. Evol.">
        <title>Insights into the evolution of the New World diploid cottons (Gossypium, subgenus Houzingenia) based on genome sequencing.</title>
        <authorList>
            <person name="Grover C.E."/>
            <person name="Arick M.A. 2nd"/>
            <person name="Thrash A."/>
            <person name="Conover J.L."/>
            <person name="Sanders W.S."/>
            <person name="Peterson D.G."/>
            <person name="Frelichowski J.E."/>
            <person name="Scheffler J.A."/>
            <person name="Scheffler B.E."/>
            <person name="Wendel J.F."/>
        </authorList>
    </citation>
    <scope>NUCLEOTIDE SEQUENCE [LARGE SCALE GENOMIC DNA]</scope>
    <source>
        <strain evidence="14">1</strain>
        <tissue evidence="14">Leaf</tissue>
    </source>
</reference>
<comment type="similarity">
    <text evidence="3">Belongs to the oxygen-dependent FAD-linked oxidoreductase family.</text>
</comment>
<evidence type="ECO:0000256" key="9">
    <source>
        <dbReference type="ARBA" id="ARBA00022827"/>
    </source>
</evidence>
<organism evidence="14 15">
    <name type="scientific">Gossypium schwendimanii</name>
    <name type="common">Cotton</name>
    <dbReference type="NCBI Taxonomy" id="34291"/>
    <lineage>
        <taxon>Eukaryota</taxon>
        <taxon>Viridiplantae</taxon>
        <taxon>Streptophyta</taxon>
        <taxon>Embryophyta</taxon>
        <taxon>Tracheophyta</taxon>
        <taxon>Spermatophyta</taxon>
        <taxon>Magnoliopsida</taxon>
        <taxon>eudicotyledons</taxon>
        <taxon>Gunneridae</taxon>
        <taxon>Pentapetalae</taxon>
        <taxon>rosids</taxon>
        <taxon>malvids</taxon>
        <taxon>Malvales</taxon>
        <taxon>Malvaceae</taxon>
        <taxon>Malvoideae</taxon>
        <taxon>Gossypium</taxon>
    </lineage>
</organism>
<dbReference type="InterPro" id="IPR016167">
    <property type="entry name" value="FAD-bd_PCMH_sub1"/>
</dbReference>
<evidence type="ECO:0000313" key="14">
    <source>
        <dbReference type="EMBL" id="MBA0881246.1"/>
    </source>
</evidence>
<keyword evidence="6" id="KW-0285">Flavoprotein</keyword>
<evidence type="ECO:0000256" key="2">
    <source>
        <dbReference type="ARBA" id="ARBA00004191"/>
    </source>
</evidence>
<name>A0A7J9NDV4_GOSSC</name>
<evidence type="ECO:0000256" key="8">
    <source>
        <dbReference type="ARBA" id="ARBA00022741"/>
    </source>
</evidence>
<dbReference type="InterPro" id="IPR006094">
    <property type="entry name" value="Oxid_FAD_bind_N"/>
</dbReference>
<keyword evidence="11" id="KW-1015">Disulfide bond</keyword>